<dbReference type="AlphaFoldDB" id="A0AAW6B5E6"/>
<comment type="caution">
    <text evidence="1">The sequence shown here is derived from an EMBL/GenBank/DDBJ whole genome shotgun (WGS) entry which is preliminary data.</text>
</comment>
<gene>
    <name evidence="1" type="ORF">ODV14_00185</name>
</gene>
<dbReference type="Proteomes" id="UP001141961">
    <property type="component" value="Unassembled WGS sequence"/>
</dbReference>
<evidence type="ECO:0000313" key="2">
    <source>
        <dbReference type="Proteomes" id="UP001141961"/>
    </source>
</evidence>
<dbReference type="RefSeq" id="WP_271326705.1">
    <property type="nucleotide sequence ID" value="NZ_JAOTHC010000002.1"/>
</dbReference>
<dbReference type="EMBL" id="JAOTHD010000001">
    <property type="protein sequence ID" value="MDB6245796.1"/>
    <property type="molecule type" value="Genomic_DNA"/>
</dbReference>
<protein>
    <submittedName>
        <fullName evidence="1">Uncharacterized protein</fullName>
    </submittedName>
</protein>
<proteinExistence type="predicted"/>
<accession>A0AAW6B5E6</accession>
<reference evidence="1" key="1">
    <citation type="journal article" date="2022" name="Microorganisms">
        <title>Antibiotic Susceptibility, Resistance Gene Determinants and Corresponding Genomic Regions in Lactobacillus amylovorus Isolates Derived from Wild Boars and Domestic Pigs.</title>
        <authorList>
            <person name="Moravkova M."/>
            <person name="Kostovova I."/>
            <person name="Kavanova K."/>
            <person name="Pechar R."/>
            <person name="Stanek S."/>
            <person name="Brychta A."/>
            <person name="Zeman M."/>
            <person name="Kubasova T."/>
        </authorList>
    </citation>
    <scope>NUCLEOTIDE SEQUENCE</scope>
    <source>
        <strain evidence="1">M597B</strain>
    </source>
</reference>
<evidence type="ECO:0000313" key="1">
    <source>
        <dbReference type="EMBL" id="MDB6245796.1"/>
    </source>
</evidence>
<organism evidence="1 2">
    <name type="scientific">Lactobacillus amylovorus</name>
    <dbReference type="NCBI Taxonomy" id="1604"/>
    <lineage>
        <taxon>Bacteria</taxon>
        <taxon>Bacillati</taxon>
        <taxon>Bacillota</taxon>
        <taxon>Bacilli</taxon>
        <taxon>Lactobacillales</taxon>
        <taxon>Lactobacillaceae</taxon>
        <taxon>Lactobacillus</taxon>
    </lineage>
</organism>
<name>A0AAW6B5E6_LACAM</name>
<sequence length="43" mass="4928">MEFRNSCIPDAETMMNLDEAVADFDLNGQKPKDVNVERILKND</sequence>
<reference evidence="1" key="2">
    <citation type="submission" date="2022-10" db="EMBL/GenBank/DDBJ databases">
        <authorList>
            <person name="Kostovova I."/>
            <person name="Moravkova M."/>
            <person name="Pechar R."/>
        </authorList>
    </citation>
    <scope>NUCLEOTIDE SEQUENCE</scope>
    <source>
        <strain evidence="1">M597B</strain>
    </source>
</reference>